<dbReference type="GO" id="GO:0003677">
    <property type="term" value="F:DNA binding"/>
    <property type="evidence" value="ECO:0007669"/>
    <property type="project" value="InterPro"/>
</dbReference>
<organism evidence="5">
    <name type="scientific">Pichia etchellsii</name>
    <name type="common">Yeast</name>
    <dbReference type="NCBI Taxonomy" id="28550"/>
    <lineage>
        <taxon>Eukaryota</taxon>
        <taxon>Fungi</taxon>
        <taxon>Dikarya</taxon>
        <taxon>Ascomycota</taxon>
        <taxon>Saccharomycotina</taxon>
        <taxon>Pichiomycetes</taxon>
        <taxon>Debaryomycetaceae</taxon>
        <taxon>Schwanniomyces</taxon>
    </lineage>
</organism>
<evidence type="ECO:0000256" key="2">
    <source>
        <dbReference type="ARBA" id="ARBA00022806"/>
    </source>
</evidence>
<dbReference type="InterPro" id="IPR014001">
    <property type="entry name" value="Helicase_ATP-bd"/>
</dbReference>
<dbReference type="InterPro" id="IPR001650">
    <property type="entry name" value="Helicase_C-like"/>
</dbReference>
<keyword evidence="5" id="KW-0614">Plasmid</keyword>
<feature type="domain" description="Helicase ATP-binding" evidence="3">
    <location>
        <begin position="28"/>
        <end position="173"/>
    </location>
</feature>
<keyword evidence="1" id="KW-0378">Hydrolase</keyword>
<feature type="domain" description="Helicase C-terminal" evidence="4">
    <location>
        <begin position="253"/>
        <end position="433"/>
    </location>
</feature>
<dbReference type="InterPro" id="IPR002464">
    <property type="entry name" value="DNA/RNA_helicase_DEAH_CS"/>
</dbReference>
<dbReference type="SMART" id="SM00487">
    <property type="entry name" value="DEXDc"/>
    <property type="match status" value="1"/>
</dbReference>
<dbReference type="PROSITE" id="PS51194">
    <property type="entry name" value="HELICASE_CTER"/>
    <property type="match status" value="1"/>
</dbReference>
<geneLocation type="plasmid" evidence="5">
    <name>pPE1B</name>
</geneLocation>
<dbReference type="AlphaFoldDB" id="Q9HFH7"/>
<dbReference type="SMART" id="SM00490">
    <property type="entry name" value="HELICc"/>
    <property type="match status" value="1"/>
</dbReference>
<evidence type="ECO:0000259" key="4">
    <source>
        <dbReference type="PROSITE" id="PS51194"/>
    </source>
</evidence>
<dbReference type="Gene3D" id="3.40.50.300">
    <property type="entry name" value="P-loop containing nucleotide triphosphate hydrolases"/>
    <property type="match status" value="2"/>
</dbReference>
<keyword evidence="2 5" id="KW-0067">ATP-binding</keyword>
<evidence type="ECO:0000259" key="3">
    <source>
        <dbReference type="PROSITE" id="PS51192"/>
    </source>
</evidence>
<evidence type="ECO:0000313" key="5">
    <source>
        <dbReference type="EMBL" id="CAC08224.1"/>
    </source>
</evidence>
<protein>
    <submittedName>
        <fullName evidence="5">Putative helicase</fullName>
    </submittedName>
</protein>
<evidence type="ECO:0000256" key="1">
    <source>
        <dbReference type="ARBA" id="ARBA00022801"/>
    </source>
</evidence>
<dbReference type="GO" id="GO:0005524">
    <property type="term" value="F:ATP binding"/>
    <property type="evidence" value="ECO:0007669"/>
    <property type="project" value="InterPro"/>
</dbReference>
<dbReference type="SUPFAM" id="SSF52540">
    <property type="entry name" value="P-loop containing nucleoside triphosphate hydrolases"/>
    <property type="match status" value="1"/>
</dbReference>
<name>Q9HFH7_PICET</name>
<dbReference type="Pfam" id="PF00271">
    <property type="entry name" value="Helicase_C"/>
    <property type="match status" value="1"/>
</dbReference>
<reference evidence="5" key="1">
    <citation type="journal article" date="2001" name="Yeast">
        <title>Genome organization of the linear cytoplasmic element pPE1B from Pichia etchellsii.</title>
        <authorList>
            <person name="Klassen R."/>
            <person name="Tontsidou L."/>
            <person name="Larsen M."/>
            <person name="Meinhardt F."/>
        </authorList>
    </citation>
    <scope>NUCLEOTIDE SEQUENCE</scope>
    <source>
        <strain evidence="5">CBS2011</strain>
        <plasmid evidence="5">pPE1B</plasmid>
    </source>
</reference>
<dbReference type="Pfam" id="PF04851">
    <property type="entry name" value="ResIII"/>
    <property type="match status" value="1"/>
</dbReference>
<proteinExistence type="predicted"/>
<accession>Q9HFH7</accession>
<dbReference type="CDD" id="cd18785">
    <property type="entry name" value="SF2_C"/>
    <property type="match status" value="1"/>
</dbReference>
<dbReference type="PROSITE" id="PS51192">
    <property type="entry name" value="HELICASE_ATP_BIND_1"/>
    <property type="match status" value="1"/>
</dbReference>
<dbReference type="GO" id="GO:0016787">
    <property type="term" value="F:hydrolase activity"/>
    <property type="evidence" value="ECO:0007669"/>
    <property type="project" value="UniProtKB-KW"/>
</dbReference>
<keyword evidence="2 5" id="KW-0547">Nucleotide-binding</keyword>
<dbReference type="GO" id="GO:0004386">
    <property type="term" value="F:helicase activity"/>
    <property type="evidence" value="ECO:0007669"/>
    <property type="project" value="UniProtKB-KW"/>
</dbReference>
<dbReference type="InterPro" id="IPR027417">
    <property type="entry name" value="P-loop_NTPase"/>
</dbReference>
<dbReference type="PROSITE" id="PS00690">
    <property type="entry name" value="DEAH_ATP_HELICASE"/>
    <property type="match status" value="1"/>
</dbReference>
<dbReference type="InterPro" id="IPR006935">
    <property type="entry name" value="Helicase/UvrB_N"/>
</dbReference>
<sequence length="581" mass="67402">MDILHYSFLDRYGLITTFEEQNHILSYLHPENPYKSLIVCYKVGVGKTYASALLAHIYLVEGFSVLYLSNSLNSIATFKQEYKKALMDSRVKSLIHNIDFMTFTKIFNNGCKDKYGLIIIDEVHNLRENANRYNKIKSILKYLKYPKILIMTATPMIDDTNELDSIIKLSGEENPKILFSKKSNDNDINIKYIGNKINGETLYTSVMKGIQLENYKKSLLSNNNYVYTNTRQSSISSSSYYDPNIPLKEQSSKIYRFMQELDYKSTTVVFCFYVKRGIDFLVSVLNHYGYKPWNINSKGKTYAVIDGNSTSSYTEEVLKAFNSIANYNGSIINILIGSSVLSESVTLFRVKHLHILSPFWNYGQIEQSIGRATRYGSHYGSKNNELNIYLHAACENDYLEGKDIDMWKISHEKKNKINERLKQEMDTHKINVTDHPNFIYPEPDDKLIFRVGNTIWDLTNCFDHNVFKISWCNISYENVVGYNLDKKIKIIGSKPNGLKINFPLPNGYTIWRSCIDDKLRISYISNIKKKYNKRGKIFSNMNFNEIKIISKDLGCLPNSKEIINTLKSQNRYFDKQIEYDI</sequence>
<dbReference type="EMBL" id="AJ278986">
    <property type="protein sequence ID" value="CAC08224.1"/>
    <property type="molecule type" value="Genomic_DNA"/>
</dbReference>
<keyword evidence="2 5" id="KW-0347">Helicase</keyword>